<dbReference type="InterPro" id="IPR014757">
    <property type="entry name" value="Tscrpt_reg_IclR_C"/>
</dbReference>
<evidence type="ECO:0000259" key="7">
    <source>
        <dbReference type="PROSITE" id="PS51077"/>
    </source>
</evidence>
<evidence type="ECO:0000256" key="4">
    <source>
        <dbReference type="ARBA" id="ARBA00023163"/>
    </source>
</evidence>
<dbReference type="InterPro" id="IPR050707">
    <property type="entry name" value="HTH_MetabolicPath_Reg"/>
</dbReference>
<dbReference type="PANTHER" id="PTHR30136">
    <property type="entry name" value="HELIX-TURN-HELIX TRANSCRIPTIONAL REGULATOR, ICLR FAMILY"/>
    <property type="match status" value="1"/>
</dbReference>
<dbReference type="InterPro" id="IPR005471">
    <property type="entry name" value="Tscrpt_reg_IclR_N"/>
</dbReference>
<dbReference type="SUPFAM" id="SSF55781">
    <property type="entry name" value="GAF domain-like"/>
    <property type="match status" value="1"/>
</dbReference>
<evidence type="ECO:0000256" key="6">
    <source>
        <dbReference type="ARBA" id="ARBA00070406"/>
    </source>
</evidence>
<keyword evidence="1" id="KW-0319">Glycerol metabolism</keyword>
<keyword evidence="3" id="KW-0238">DNA-binding</keyword>
<dbReference type="GO" id="GO:0003700">
    <property type="term" value="F:DNA-binding transcription factor activity"/>
    <property type="evidence" value="ECO:0007669"/>
    <property type="project" value="TreeGrafter"/>
</dbReference>
<keyword evidence="2" id="KW-0805">Transcription regulation</keyword>
<dbReference type="Gene3D" id="3.30.450.40">
    <property type="match status" value="1"/>
</dbReference>
<dbReference type="Proteomes" id="UP000199614">
    <property type="component" value="Unassembled WGS sequence"/>
</dbReference>
<dbReference type="AlphaFoldDB" id="A0A1I5FIK8"/>
<dbReference type="InterPro" id="IPR036390">
    <property type="entry name" value="WH_DNA-bd_sf"/>
</dbReference>
<proteinExistence type="predicted"/>
<dbReference type="EMBL" id="FOUY01000038">
    <property type="protein sequence ID" value="SFO23463.1"/>
    <property type="molecule type" value="Genomic_DNA"/>
</dbReference>
<dbReference type="GO" id="GO:0003677">
    <property type="term" value="F:DNA binding"/>
    <property type="evidence" value="ECO:0007669"/>
    <property type="project" value="UniProtKB-KW"/>
</dbReference>
<dbReference type="OrthoDB" id="7274111at2"/>
<dbReference type="STRING" id="260086.SAMN05216207_103837"/>
<dbReference type="Pfam" id="PF01614">
    <property type="entry name" value="IclR_C"/>
    <property type="match status" value="1"/>
</dbReference>
<dbReference type="InterPro" id="IPR036388">
    <property type="entry name" value="WH-like_DNA-bd_sf"/>
</dbReference>
<dbReference type="PROSITE" id="PS51077">
    <property type="entry name" value="HTH_ICLR"/>
    <property type="match status" value="1"/>
</dbReference>
<organism evidence="9 10">
    <name type="scientific">Pseudonocardia ammonioxydans</name>
    <dbReference type="NCBI Taxonomy" id="260086"/>
    <lineage>
        <taxon>Bacteria</taxon>
        <taxon>Bacillati</taxon>
        <taxon>Actinomycetota</taxon>
        <taxon>Actinomycetes</taxon>
        <taxon>Pseudonocardiales</taxon>
        <taxon>Pseudonocardiaceae</taxon>
        <taxon>Pseudonocardia</taxon>
    </lineage>
</organism>
<reference evidence="9 10" key="1">
    <citation type="submission" date="2016-10" db="EMBL/GenBank/DDBJ databases">
        <authorList>
            <person name="de Groot N.N."/>
        </authorList>
    </citation>
    <scope>NUCLEOTIDE SEQUENCE [LARGE SCALE GENOMIC DNA]</scope>
    <source>
        <strain evidence="9 10">CGMCC 4.1877</strain>
    </source>
</reference>
<evidence type="ECO:0000256" key="3">
    <source>
        <dbReference type="ARBA" id="ARBA00023125"/>
    </source>
</evidence>
<evidence type="ECO:0000313" key="10">
    <source>
        <dbReference type="Proteomes" id="UP000199614"/>
    </source>
</evidence>
<dbReference type="RefSeq" id="WP_093351973.1">
    <property type="nucleotide sequence ID" value="NZ_FOUY01000038.1"/>
</dbReference>
<evidence type="ECO:0000313" key="9">
    <source>
        <dbReference type="EMBL" id="SFO23463.1"/>
    </source>
</evidence>
<dbReference type="FunFam" id="1.10.10.10:FF:000056">
    <property type="entry name" value="IclR family transcriptional regulator"/>
    <property type="match status" value="1"/>
</dbReference>
<accession>A0A1I5FIK8</accession>
<feature type="domain" description="IclR-ED" evidence="8">
    <location>
        <begin position="75"/>
        <end position="250"/>
    </location>
</feature>
<dbReference type="PANTHER" id="PTHR30136:SF24">
    <property type="entry name" value="HTH-TYPE TRANSCRIPTIONAL REPRESSOR ALLR"/>
    <property type="match status" value="1"/>
</dbReference>
<name>A0A1I5FIK8_PSUAM</name>
<gene>
    <name evidence="9" type="ORF">SAMN05216207_103837</name>
</gene>
<dbReference type="Gene3D" id="1.10.10.10">
    <property type="entry name" value="Winged helix-like DNA-binding domain superfamily/Winged helix DNA-binding domain"/>
    <property type="match status" value="1"/>
</dbReference>
<feature type="domain" description="HTH iclR-type" evidence="7">
    <location>
        <begin position="12"/>
        <end position="74"/>
    </location>
</feature>
<evidence type="ECO:0000259" key="8">
    <source>
        <dbReference type="PROSITE" id="PS51078"/>
    </source>
</evidence>
<dbReference type="SUPFAM" id="SSF46785">
    <property type="entry name" value="Winged helix' DNA-binding domain"/>
    <property type="match status" value="1"/>
</dbReference>
<dbReference type="GO" id="GO:0045892">
    <property type="term" value="P:negative regulation of DNA-templated transcription"/>
    <property type="evidence" value="ECO:0007669"/>
    <property type="project" value="TreeGrafter"/>
</dbReference>
<evidence type="ECO:0000256" key="1">
    <source>
        <dbReference type="ARBA" id="ARBA00022798"/>
    </source>
</evidence>
<comment type="function">
    <text evidence="5">May be an activator protein for the gylABX operon.</text>
</comment>
<sequence length="250" mass="26373">MARTGRPAVRQVESVQRAISVLDVLAEAGADLGTSEIARRTGVNVSTVSRLLATLVQGGLLQYVPATGRYRMGVRILQLASAARESLDLRDLARPHLEDLAAGTGETATLSMPGEHHVSTVDVVTSDASVRSVAAIGFTSAPHATAVGKVYLAWGGTRPDGDPVAFTEHTITDPALLEQELRRITEQGWAEAVREREPELSAIAVPVLDSAGRLAAVLGVQGPSTRFTSEAMRAAVRLLRERAGLIGSVV</sequence>
<dbReference type="SMART" id="SM00346">
    <property type="entry name" value="HTH_ICLR"/>
    <property type="match status" value="1"/>
</dbReference>
<dbReference type="PROSITE" id="PS51078">
    <property type="entry name" value="ICLR_ED"/>
    <property type="match status" value="1"/>
</dbReference>
<dbReference type="InterPro" id="IPR029016">
    <property type="entry name" value="GAF-like_dom_sf"/>
</dbReference>
<dbReference type="GO" id="GO:0006071">
    <property type="term" value="P:glycerol metabolic process"/>
    <property type="evidence" value="ECO:0007669"/>
    <property type="project" value="UniProtKB-KW"/>
</dbReference>
<protein>
    <recommendedName>
        <fullName evidence="6">Glycerol operon regulatory protein</fullName>
    </recommendedName>
</protein>
<dbReference type="Pfam" id="PF09339">
    <property type="entry name" value="HTH_IclR"/>
    <property type="match status" value="1"/>
</dbReference>
<evidence type="ECO:0000256" key="2">
    <source>
        <dbReference type="ARBA" id="ARBA00023015"/>
    </source>
</evidence>
<keyword evidence="4" id="KW-0804">Transcription</keyword>
<keyword evidence="10" id="KW-1185">Reference proteome</keyword>
<evidence type="ECO:0000256" key="5">
    <source>
        <dbReference type="ARBA" id="ARBA00058938"/>
    </source>
</evidence>